<dbReference type="EMBL" id="LLXZ01000152">
    <property type="protein sequence ID" value="KRR02755.1"/>
    <property type="molecule type" value="Genomic_DNA"/>
</dbReference>
<comment type="similarity">
    <text evidence="1">Belongs to the UPF0065 (bug) family.</text>
</comment>
<evidence type="ECO:0000313" key="4">
    <source>
        <dbReference type="Proteomes" id="UP000050863"/>
    </source>
</evidence>
<dbReference type="PIRSF" id="PIRSF017082">
    <property type="entry name" value="YflP"/>
    <property type="match status" value="1"/>
</dbReference>
<keyword evidence="4" id="KW-1185">Reference proteome</keyword>
<protein>
    <recommendedName>
        <fullName evidence="5">ABC transporter substrate-binding protein</fullName>
    </recommendedName>
</protein>
<dbReference type="STRING" id="280332.CQ12_06665"/>
<dbReference type="Pfam" id="PF03401">
    <property type="entry name" value="TctC"/>
    <property type="match status" value="1"/>
</dbReference>
<dbReference type="AlphaFoldDB" id="A0A0R3LC77"/>
<proteinExistence type="inferred from homology"/>
<dbReference type="RefSeq" id="WP_057837882.1">
    <property type="nucleotide sequence ID" value="NZ_LLXZ01000152.1"/>
</dbReference>
<dbReference type="OrthoDB" id="8443386at2"/>
<evidence type="ECO:0000313" key="3">
    <source>
        <dbReference type="EMBL" id="KRR02755.1"/>
    </source>
</evidence>
<comment type="caution">
    <text evidence="3">The sequence shown here is derived from an EMBL/GenBank/DDBJ whole genome shotgun (WGS) entry which is preliminary data.</text>
</comment>
<reference evidence="3 4" key="1">
    <citation type="submission" date="2014-03" db="EMBL/GenBank/DDBJ databases">
        <title>Bradyrhizobium valentinum sp. nov., isolated from effective nodules of Lupinus mariae-josephae, a lupine endemic of basic-lime soils in Eastern Spain.</title>
        <authorList>
            <person name="Duran D."/>
            <person name="Rey L."/>
            <person name="Navarro A."/>
            <person name="Busquets A."/>
            <person name="Imperial J."/>
            <person name="Ruiz-Argueso T."/>
        </authorList>
    </citation>
    <scope>NUCLEOTIDE SEQUENCE [LARGE SCALE GENOMIC DNA]</scope>
    <source>
        <strain evidence="3 4">PAC68</strain>
    </source>
</reference>
<feature type="signal peptide" evidence="2">
    <location>
        <begin position="1"/>
        <end position="21"/>
    </location>
</feature>
<dbReference type="InterPro" id="IPR042100">
    <property type="entry name" value="Bug_dom1"/>
</dbReference>
<sequence>MKFLVRSLPLLLLLCSPFATASAQDYPSRPITMIVPFSAGGPGDVIARILATSMSATLKQSFVIENVVGAGGTLGTNRVAKAPPDGYTLLLMHVGQATAPALYAKLPFDPVADFAMIGLVTDVPMILVTRPNFPAKDLKELIARIRSDGDKITFGNVGLGSASQLCGLMFMSTTDTKLTPVYYKGGGPALNDVVAGHIDVYCDPATGPTPHIQSGTIKGYAITGKQRVATLPDVPTSAEAGLPAFDVTTWYGLYAPRGTPKPVVTSLVAALQTALKDPALVSRFTELSMAPVEQERATPEALESFLKAEVDKWRRIIKAAGIEPQ</sequence>
<evidence type="ECO:0000256" key="1">
    <source>
        <dbReference type="ARBA" id="ARBA00006987"/>
    </source>
</evidence>
<evidence type="ECO:0000256" key="2">
    <source>
        <dbReference type="SAM" id="SignalP"/>
    </source>
</evidence>
<dbReference type="Gene3D" id="3.40.190.10">
    <property type="entry name" value="Periplasmic binding protein-like II"/>
    <property type="match status" value="1"/>
</dbReference>
<keyword evidence="2" id="KW-0732">Signal</keyword>
<dbReference type="SUPFAM" id="SSF53850">
    <property type="entry name" value="Periplasmic binding protein-like II"/>
    <property type="match status" value="1"/>
</dbReference>
<dbReference type="PANTHER" id="PTHR42928">
    <property type="entry name" value="TRICARBOXYLATE-BINDING PROTEIN"/>
    <property type="match status" value="1"/>
</dbReference>
<dbReference type="Gene3D" id="3.40.190.150">
    <property type="entry name" value="Bordetella uptake gene, domain 1"/>
    <property type="match status" value="1"/>
</dbReference>
<dbReference type="PANTHER" id="PTHR42928:SF5">
    <property type="entry name" value="BLR1237 PROTEIN"/>
    <property type="match status" value="1"/>
</dbReference>
<evidence type="ECO:0008006" key="5">
    <source>
        <dbReference type="Google" id="ProtNLM"/>
    </source>
</evidence>
<feature type="chain" id="PRO_5006442909" description="ABC transporter substrate-binding protein" evidence="2">
    <location>
        <begin position="22"/>
        <end position="325"/>
    </location>
</feature>
<name>A0A0R3LC77_9BRAD</name>
<organism evidence="3 4">
    <name type="scientific">Bradyrhizobium jicamae</name>
    <dbReference type="NCBI Taxonomy" id="280332"/>
    <lineage>
        <taxon>Bacteria</taxon>
        <taxon>Pseudomonadati</taxon>
        <taxon>Pseudomonadota</taxon>
        <taxon>Alphaproteobacteria</taxon>
        <taxon>Hyphomicrobiales</taxon>
        <taxon>Nitrobacteraceae</taxon>
        <taxon>Bradyrhizobium</taxon>
    </lineage>
</organism>
<dbReference type="Proteomes" id="UP000050863">
    <property type="component" value="Unassembled WGS sequence"/>
</dbReference>
<accession>A0A0R3LC77</accession>
<gene>
    <name evidence="3" type="ORF">CQ12_06665</name>
</gene>
<dbReference type="InterPro" id="IPR005064">
    <property type="entry name" value="BUG"/>
</dbReference>